<evidence type="ECO:0000313" key="2">
    <source>
        <dbReference type="Proteomes" id="UP000199040"/>
    </source>
</evidence>
<dbReference type="Proteomes" id="UP000199040">
    <property type="component" value="Unassembled WGS sequence"/>
</dbReference>
<evidence type="ECO:0000313" key="1">
    <source>
        <dbReference type="EMBL" id="SFI13615.1"/>
    </source>
</evidence>
<sequence length="72" mass="8230">MAMTASEARNDLSENTLFDHLEPEAQQQAIDQLMKGESWDVVAQRVNGWVAEADWETRNEAKEAMSNARDYE</sequence>
<organism evidence="1 2">
    <name type="scientific">Modicisalibacter xianhensis</name>
    <dbReference type="NCBI Taxonomy" id="442341"/>
    <lineage>
        <taxon>Bacteria</taxon>
        <taxon>Pseudomonadati</taxon>
        <taxon>Pseudomonadota</taxon>
        <taxon>Gammaproteobacteria</taxon>
        <taxon>Oceanospirillales</taxon>
        <taxon>Halomonadaceae</taxon>
        <taxon>Modicisalibacter</taxon>
    </lineage>
</organism>
<dbReference type="RefSeq" id="WP_092849933.1">
    <property type="nucleotide sequence ID" value="NZ_FOPY01000020.1"/>
</dbReference>
<keyword evidence="2" id="KW-1185">Reference proteome</keyword>
<name>A0A1I3FQW5_9GAMM</name>
<gene>
    <name evidence="1" type="ORF">SAMN04487959_12047</name>
</gene>
<dbReference type="EMBL" id="FOPY01000020">
    <property type="protein sequence ID" value="SFI13615.1"/>
    <property type="molecule type" value="Genomic_DNA"/>
</dbReference>
<protein>
    <submittedName>
        <fullName evidence="1">Uncharacterized protein</fullName>
    </submittedName>
</protein>
<reference evidence="1 2" key="1">
    <citation type="submission" date="2016-10" db="EMBL/GenBank/DDBJ databases">
        <authorList>
            <person name="de Groot N.N."/>
        </authorList>
    </citation>
    <scope>NUCLEOTIDE SEQUENCE [LARGE SCALE GENOMIC DNA]</scope>
    <source>
        <strain evidence="1 2">CGMCC 1.6848</strain>
    </source>
</reference>
<proteinExistence type="predicted"/>
<accession>A0A1I3FQW5</accession>
<dbReference type="STRING" id="442341.SAMN04487959_12047"/>
<dbReference type="AlphaFoldDB" id="A0A1I3FQW5"/>